<dbReference type="PROSITE" id="PS00198">
    <property type="entry name" value="4FE4S_FER_1"/>
    <property type="match status" value="1"/>
</dbReference>
<name>A0A4P9C427_EUBML</name>
<dbReference type="Pfam" id="PF13247">
    <property type="entry name" value="Fer4_11"/>
    <property type="match status" value="1"/>
</dbReference>
<feature type="domain" description="4Fe-4S ferredoxin-type" evidence="7">
    <location>
        <begin position="3"/>
        <end position="33"/>
    </location>
</feature>
<evidence type="ECO:0000256" key="3">
    <source>
        <dbReference type="ARBA" id="ARBA00022723"/>
    </source>
</evidence>
<evidence type="ECO:0000256" key="1">
    <source>
        <dbReference type="ARBA" id="ARBA00022448"/>
    </source>
</evidence>
<keyword evidence="1" id="KW-0813">Transport</keyword>
<feature type="domain" description="4Fe-4S ferredoxin-type" evidence="7">
    <location>
        <begin position="106"/>
        <end position="135"/>
    </location>
</feature>
<keyword evidence="2" id="KW-0004">4Fe-4S</keyword>
<keyword evidence="6" id="KW-0411">Iron-sulfur</keyword>
<reference evidence="8 9" key="1">
    <citation type="submission" date="2018-05" db="EMBL/GenBank/DDBJ databases">
        <title>Genome comparison of Eubacterium sp.</title>
        <authorList>
            <person name="Feng Y."/>
            <person name="Sanchez-Andrea I."/>
            <person name="Stams A.J.M."/>
            <person name="De Vos W.M."/>
        </authorList>
    </citation>
    <scope>NUCLEOTIDE SEQUENCE [LARGE SCALE GENOMIC DNA]</scope>
    <source>
        <strain evidence="8 9">YI</strain>
    </source>
</reference>
<evidence type="ECO:0000256" key="5">
    <source>
        <dbReference type="ARBA" id="ARBA00023004"/>
    </source>
</evidence>
<dbReference type="CDD" id="cd10550">
    <property type="entry name" value="DMSOR_beta_like"/>
    <property type="match status" value="1"/>
</dbReference>
<dbReference type="InterPro" id="IPR017900">
    <property type="entry name" value="4Fe4S_Fe_S_CS"/>
</dbReference>
<dbReference type="Gene3D" id="3.30.70.20">
    <property type="match status" value="2"/>
</dbReference>
<dbReference type="GO" id="GO:0051539">
    <property type="term" value="F:4 iron, 4 sulfur cluster binding"/>
    <property type="evidence" value="ECO:0007669"/>
    <property type="project" value="UniProtKB-KW"/>
</dbReference>
<dbReference type="InterPro" id="IPR017896">
    <property type="entry name" value="4Fe4S_Fe-S-bd"/>
</dbReference>
<dbReference type="EMBL" id="CP029487">
    <property type="protein sequence ID" value="QCT70138.1"/>
    <property type="molecule type" value="Genomic_DNA"/>
</dbReference>
<dbReference type="PANTHER" id="PTHR42859">
    <property type="entry name" value="OXIDOREDUCTASE"/>
    <property type="match status" value="1"/>
</dbReference>
<evidence type="ECO:0000259" key="7">
    <source>
        <dbReference type="PROSITE" id="PS51379"/>
    </source>
</evidence>
<evidence type="ECO:0000313" key="9">
    <source>
        <dbReference type="Proteomes" id="UP000218387"/>
    </source>
</evidence>
<dbReference type="PROSITE" id="PS51379">
    <property type="entry name" value="4FE4S_FER_2"/>
    <property type="match status" value="4"/>
</dbReference>
<gene>
    <name evidence="8" type="ORF">CPZ25_002025</name>
</gene>
<keyword evidence="9" id="KW-1185">Reference proteome</keyword>
<feature type="domain" description="4Fe-4S ferredoxin-type" evidence="7">
    <location>
        <begin position="44"/>
        <end position="75"/>
    </location>
</feature>
<evidence type="ECO:0000256" key="4">
    <source>
        <dbReference type="ARBA" id="ARBA00022982"/>
    </source>
</evidence>
<dbReference type="SUPFAM" id="SSF54862">
    <property type="entry name" value="4Fe-4S ferredoxins"/>
    <property type="match status" value="1"/>
</dbReference>
<evidence type="ECO:0000313" key="8">
    <source>
        <dbReference type="EMBL" id="QCT70138.1"/>
    </source>
</evidence>
<keyword evidence="3" id="KW-0479">Metal-binding</keyword>
<dbReference type="RefSeq" id="WP_058694865.1">
    <property type="nucleotide sequence ID" value="NZ_CABJDW020000015.1"/>
</dbReference>
<keyword evidence="5" id="KW-0408">Iron</keyword>
<dbReference type="AlphaFoldDB" id="A0A4P9C427"/>
<sequence length="156" mass="17233">MSKQLMIKPEKCISCRTCELVCSFGHYQEFNPKLSNVTVMDYEKAAVTIPVMCMQCEEPACMKVCPVGAISRNENGAFVMDEAKCIVCKMCMNACPLGNISFNPVKRKVFKCDLCDGDPKCAKFCPSGAIVYGEAVEMERKKAIADQLKDVYGLEG</sequence>
<evidence type="ECO:0000256" key="2">
    <source>
        <dbReference type="ARBA" id="ARBA00022485"/>
    </source>
</evidence>
<keyword evidence="4" id="KW-0249">Electron transport</keyword>
<dbReference type="GO" id="GO:0046872">
    <property type="term" value="F:metal ion binding"/>
    <property type="evidence" value="ECO:0007669"/>
    <property type="project" value="UniProtKB-KW"/>
</dbReference>
<accession>A0A4P9C427</accession>
<dbReference type="KEGG" id="emt:CPZ25_002025"/>
<dbReference type="PANTHER" id="PTHR42859:SF10">
    <property type="entry name" value="DIMETHYLSULFOXIDE REDUCTASE CHAIN B"/>
    <property type="match status" value="1"/>
</dbReference>
<feature type="domain" description="4Fe-4S ferredoxin-type" evidence="7">
    <location>
        <begin position="76"/>
        <end position="105"/>
    </location>
</feature>
<evidence type="ECO:0000256" key="6">
    <source>
        <dbReference type="ARBA" id="ARBA00023014"/>
    </source>
</evidence>
<protein>
    <submittedName>
        <fullName evidence="8">4Fe-4S dicluster domain-containing protein</fullName>
    </submittedName>
</protein>
<dbReference type="InterPro" id="IPR050294">
    <property type="entry name" value="RnfB_subfamily"/>
</dbReference>
<proteinExistence type="predicted"/>
<organism evidence="8 9">
    <name type="scientific">Eubacterium maltosivorans</name>
    <dbReference type="NCBI Taxonomy" id="2041044"/>
    <lineage>
        <taxon>Bacteria</taxon>
        <taxon>Bacillati</taxon>
        <taxon>Bacillota</taxon>
        <taxon>Clostridia</taxon>
        <taxon>Eubacteriales</taxon>
        <taxon>Eubacteriaceae</taxon>
        <taxon>Eubacterium</taxon>
    </lineage>
</organism>
<dbReference type="Proteomes" id="UP000218387">
    <property type="component" value="Chromosome"/>
</dbReference>
<dbReference type="Pfam" id="PF12800">
    <property type="entry name" value="Fer4_4"/>
    <property type="match status" value="1"/>
</dbReference>